<evidence type="ECO:0000313" key="3">
    <source>
        <dbReference type="Proteomes" id="UP000316621"/>
    </source>
</evidence>
<accession>A0A4Y7L947</accession>
<reference evidence="2 3" key="1">
    <citation type="journal article" date="2018" name="Science">
        <title>The opium poppy genome and morphinan production.</title>
        <authorList>
            <person name="Guo L."/>
            <person name="Winzer T."/>
            <person name="Yang X."/>
            <person name="Li Y."/>
            <person name="Ning Z."/>
            <person name="He Z."/>
            <person name="Teodor R."/>
            <person name="Lu Y."/>
            <person name="Bowser T.A."/>
            <person name="Graham I.A."/>
            <person name="Ye K."/>
        </authorList>
    </citation>
    <scope>NUCLEOTIDE SEQUENCE [LARGE SCALE GENOMIC DNA]</scope>
    <source>
        <strain evidence="3">cv. HN1</strain>
        <tissue evidence="2">Leaves</tissue>
    </source>
</reference>
<dbReference type="STRING" id="3469.A0A4Y7L947"/>
<dbReference type="AlphaFoldDB" id="A0A4Y7L947"/>
<keyword evidence="3" id="KW-1185">Reference proteome</keyword>
<feature type="transmembrane region" description="Helical" evidence="1">
    <location>
        <begin position="55"/>
        <end position="71"/>
    </location>
</feature>
<evidence type="ECO:0000256" key="1">
    <source>
        <dbReference type="SAM" id="Phobius"/>
    </source>
</evidence>
<dbReference type="Gramene" id="RZC80739">
    <property type="protein sequence ID" value="RZC80739"/>
    <property type="gene ID" value="C5167_043330"/>
</dbReference>
<keyword evidence="1" id="KW-1133">Transmembrane helix</keyword>
<feature type="transmembrane region" description="Helical" evidence="1">
    <location>
        <begin position="20"/>
        <end position="43"/>
    </location>
</feature>
<dbReference type="Proteomes" id="UP000316621">
    <property type="component" value="Chromosome 10"/>
</dbReference>
<sequence>MVINELLQLGLFLPINSLSYISKSITKFATSAIKNLTYLLVLFCKNKTMAGLKPFLFVFVLVAAMTAAPLAEAQLGGLGSLLGLNRIQGTVFCSINGSAGANGAATPVFPNALVQLKCGSSGNVASSTTTNSAGGFTMLLDPIITLLLNLLSNCTVVVNTPLSTCNVELPTNNLVSTLKLFGTTASGVLNIFNLIPTGFNMA</sequence>
<name>A0A4Y7L947_PAPSO</name>
<protein>
    <recommendedName>
        <fullName evidence="4">Phylloplanin</fullName>
    </recommendedName>
</protein>
<evidence type="ECO:0008006" key="4">
    <source>
        <dbReference type="Google" id="ProtNLM"/>
    </source>
</evidence>
<gene>
    <name evidence="2" type="ORF">C5167_043330</name>
</gene>
<dbReference type="InterPro" id="IPR040404">
    <property type="entry name" value="Phylloplanin-like"/>
</dbReference>
<dbReference type="Pfam" id="PF01190">
    <property type="entry name" value="Pollen_Ole_e_1"/>
    <property type="match status" value="1"/>
</dbReference>
<organism evidence="2 3">
    <name type="scientific">Papaver somniferum</name>
    <name type="common">Opium poppy</name>
    <dbReference type="NCBI Taxonomy" id="3469"/>
    <lineage>
        <taxon>Eukaryota</taxon>
        <taxon>Viridiplantae</taxon>
        <taxon>Streptophyta</taxon>
        <taxon>Embryophyta</taxon>
        <taxon>Tracheophyta</taxon>
        <taxon>Spermatophyta</taxon>
        <taxon>Magnoliopsida</taxon>
        <taxon>Ranunculales</taxon>
        <taxon>Papaveraceae</taxon>
        <taxon>Papaveroideae</taxon>
        <taxon>Papaver</taxon>
    </lineage>
</organism>
<evidence type="ECO:0000313" key="2">
    <source>
        <dbReference type="EMBL" id="RZC80739.1"/>
    </source>
</evidence>
<keyword evidence="1" id="KW-0812">Transmembrane</keyword>
<keyword evidence="1" id="KW-0472">Membrane</keyword>
<dbReference type="PANTHER" id="PTHR34458">
    <property type="entry name" value="POLLEN OLE E 1 ALLERGEN AND EXTENSIN FAMILY PROTEIN-RELATED"/>
    <property type="match status" value="1"/>
</dbReference>
<dbReference type="EMBL" id="CM010724">
    <property type="protein sequence ID" value="RZC80739.1"/>
    <property type="molecule type" value="Genomic_DNA"/>
</dbReference>
<proteinExistence type="predicted"/>
<dbReference type="PANTHER" id="PTHR34458:SF5">
    <property type="entry name" value="POLLEN OLE E 1 ALLERGEN AND EXTENSIN FAMILY PROTEIN"/>
    <property type="match status" value="1"/>
</dbReference>
<dbReference type="OMA" id="GMYTMNM"/>